<evidence type="ECO:0000256" key="1">
    <source>
        <dbReference type="SAM" id="Phobius"/>
    </source>
</evidence>
<keyword evidence="1" id="KW-0472">Membrane</keyword>
<evidence type="ECO:0000313" key="2">
    <source>
        <dbReference type="EMBL" id="RNA13323.1"/>
    </source>
</evidence>
<reference evidence="2 3" key="1">
    <citation type="journal article" date="2018" name="Sci. Rep.">
        <title>Genomic signatures of local adaptation to the degree of environmental predictability in rotifers.</title>
        <authorList>
            <person name="Franch-Gras L."/>
            <person name="Hahn C."/>
            <person name="Garcia-Roger E.M."/>
            <person name="Carmona M.J."/>
            <person name="Serra M."/>
            <person name="Gomez A."/>
        </authorList>
    </citation>
    <scope>NUCLEOTIDE SEQUENCE [LARGE SCALE GENOMIC DNA]</scope>
    <source>
        <strain evidence="2">HYR1</strain>
    </source>
</reference>
<dbReference type="EMBL" id="REGN01005448">
    <property type="protein sequence ID" value="RNA13323.1"/>
    <property type="molecule type" value="Genomic_DNA"/>
</dbReference>
<comment type="caution">
    <text evidence="2">The sequence shown here is derived from an EMBL/GenBank/DDBJ whole genome shotgun (WGS) entry which is preliminary data.</text>
</comment>
<dbReference type="AlphaFoldDB" id="A0A3M7QPX6"/>
<accession>A0A3M7QPX6</accession>
<dbReference type="Proteomes" id="UP000276133">
    <property type="component" value="Unassembled WGS sequence"/>
</dbReference>
<evidence type="ECO:0000313" key="3">
    <source>
        <dbReference type="Proteomes" id="UP000276133"/>
    </source>
</evidence>
<keyword evidence="3" id="KW-1185">Reference proteome</keyword>
<sequence>MPVDRTGPTKHKDYRNFLYNKFLKILVATYSGALIQLLLSTNKVLKRLGFIVKKINIEKSLFDLIKF</sequence>
<name>A0A3M7QPX6_BRAPC</name>
<protein>
    <submittedName>
        <fullName evidence="2">Uncharacterized protein</fullName>
    </submittedName>
</protein>
<keyword evidence="1" id="KW-0812">Transmembrane</keyword>
<proteinExistence type="predicted"/>
<keyword evidence="1" id="KW-1133">Transmembrane helix</keyword>
<organism evidence="2 3">
    <name type="scientific">Brachionus plicatilis</name>
    <name type="common">Marine rotifer</name>
    <name type="synonym">Brachionus muelleri</name>
    <dbReference type="NCBI Taxonomy" id="10195"/>
    <lineage>
        <taxon>Eukaryota</taxon>
        <taxon>Metazoa</taxon>
        <taxon>Spiralia</taxon>
        <taxon>Gnathifera</taxon>
        <taxon>Rotifera</taxon>
        <taxon>Eurotatoria</taxon>
        <taxon>Monogononta</taxon>
        <taxon>Pseudotrocha</taxon>
        <taxon>Ploima</taxon>
        <taxon>Brachionidae</taxon>
        <taxon>Brachionus</taxon>
    </lineage>
</organism>
<feature type="transmembrane region" description="Helical" evidence="1">
    <location>
        <begin position="22"/>
        <end position="39"/>
    </location>
</feature>
<gene>
    <name evidence="2" type="ORF">BpHYR1_004274</name>
</gene>